<dbReference type="Proteomes" id="UP000652761">
    <property type="component" value="Unassembled WGS sequence"/>
</dbReference>
<name>A0A843W7D9_COLES</name>
<sequence>MELSSSMELGTRTLFDEELLSSGRPEGRKKVYQHFSRTAENGTGTRVAIAETRPGRASRHQSHRDEETRRDLSFLLGRVDPLTCEHSWADQGLLSRASVSPRSRTHVAVVGLICT</sequence>
<comment type="caution">
    <text evidence="2">The sequence shown here is derived from an EMBL/GenBank/DDBJ whole genome shotgun (WGS) entry which is preliminary data.</text>
</comment>
<proteinExistence type="predicted"/>
<feature type="region of interest" description="Disordered" evidence="1">
    <location>
        <begin position="42"/>
        <end position="69"/>
    </location>
</feature>
<evidence type="ECO:0000313" key="2">
    <source>
        <dbReference type="EMBL" id="MQM00835.1"/>
    </source>
</evidence>
<protein>
    <submittedName>
        <fullName evidence="2">Uncharacterized protein</fullName>
    </submittedName>
</protein>
<organism evidence="2 3">
    <name type="scientific">Colocasia esculenta</name>
    <name type="common">Wild taro</name>
    <name type="synonym">Arum esculentum</name>
    <dbReference type="NCBI Taxonomy" id="4460"/>
    <lineage>
        <taxon>Eukaryota</taxon>
        <taxon>Viridiplantae</taxon>
        <taxon>Streptophyta</taxon>
        <taxon>Embryophyta</taxon>
        <taxon>Tracheophyta</taxon>
        <taxon>Spermatophyta</taxon>
        <taxon>Magnoliopsida</taxon>
        <taxon>Liliopsida</taxon>
        <taxon>Araceae</taxon>
        <taxon>Aroideae</taxon>
        <taxon>Colocasieae</taxon>
        <taxon>Colocasia</taxon>
    </lineage>
</organism>
<gene>
    <name evidence="2" type="ORF">Taro_033578</name>
</gene>
<accession>A0A843W7D9</accession>
<evidence type="ECO:0000256" key="1">
    <source>
        <dbReference type="SAM" id="MobiDB-lite"/>
    </source>
</evidence>
<keyword evidence="3" id="KW-1185">Reference proteome</keyword>
<dbReference type="AlphaFoldDB" id="A0A843W7D9"/>
<dbReference type="EMBL" id="NMUH01002574">
    <property type="protein sequence ID" value="MQM00835.1"/>
    <property type="molecule type" value="Genomic_DNA"/>
</dbReference>
<reference evidence="2" key="1">
    <citation type="submission" date="2017-07" db="EMBL/GenBank/DDBJ databases">
        <title>Taro Niue Genome Assembly and Annotation.</title>
        <authorList>
            <person name="Atibalentja N."/>
            <person name="Keating K."/>
            <person name="Fields C.J."/>
        </authorList>
    </citation>
    <scope>NUCLEOTIDE SEQUENCE</scope>
    <source>
        <strain evidence="2">Niue_2</strain>
        <tissue evidence="2">Leaf</tissue>
    </source>
</reference>
<evidence type="ECO:0000313" key="3">
    <source>
        <dbReference type="Proteomes" id="UP000652761"/>
    </source>
</evidence>